<dbReference type="Gene3D" id="2.160.20.10">
    <property type="entry name" value="Single-stranded right-handed beta-helix, Pectin lyase-like"/>
    <property type="match status" value="1"/>
</dbReference>
<evidence type="ECO:0000256" key="7">
    <source>
        <dbReference type="ARBA" id="ARBA00022837"/>
    </source>
</evidence>
<comment type="pathway">
    <text evidence="2 10">Glycan metabolism; pectin degradation; 2-dehydro-3-deoxy-D-gluconate from pectin: step 2/5.</text>
</comment>
<dbReference type="PANTHER" id="PTHR31683">
    <property type="entry name" value="PECTATE LYASE 18-RELATED"/>
    <property type="match status" value="1"/>
</dbReference>
<sequence>MEGLRYHKPSYFFFVSVLFLAYAAVSSADISDDEYWRKKAEEAEVLAHAAYDPDPEGSTFSFNREVHRALERNSTRRGLRRRYTGPCLATNPIDQCWRCRKNWDRHRKQLALCAKGFGYRTTGGKNGAFYVVTDPSDDDLVTPRPGTLRYGVIQPEPLWIIFARSMTIRLAEELMINSDKTIDGRGALVTIQNGAQLTIQNQHNIIIHNIRIKNIRAASGAVIRDSLEHYGVRGRTDGDGISVLGSTNIWIDHVSMSNCEDGLIDVINASTAVTISNSHFAYHNDVLLLGADNENEKDAIMQVTVAFNHFGEGLVQRMPRCRWGFFHVVNNDYTHWQMYAIGGSQNPTIISQGNRFTAPNINGAKEVTKRESMNEAEWRNWVWRSEGDVLRNGAFFIESGGLNKRSFSSRDYIKARPGTWVRSLTRFAGWLNCRVGKPC</sequence>
<dbReference type="Pfam" id="PF04431">
    <property type="entry name" value="Pec_lyase_N"/>
    <property type="match status" value="1"/>
</dbReference>
<feature type="signal peptide" evidence="10">
    <location>
        <begin position="1"/>
        <end position="28"/>
    </location>
</feature>
<dbReference type="Gramene" id="Aco009851.1.mrna1">
    <property type="protein sequence ID" value="Aco009851.1.mrna1"/>
    <property type="gene ID" value="Aco009851.1.path1"/>
</dbReference>
<dbReference type="Proteomes" id="UP000515123">
    <property type="component" value="Linkage group 10"/>
</dbReference>
<dbReference type="GO" id="GO:0045490">
    <property type="term" value="P:pectin catabolic process"/>
    <property type="evidence" value="ECO:0007669"/>
    <property type="project" value="UniProtKB-UniPathway"/>
</dbReference>
<dbReference type="SMART" id="SM00656">
    <property type="entry name" value="Amb_all"/>
    <property type="match status" value="1"/>
</dbReference>
<feature type="domain" description="Pectate lyase" evidence="11">
    <location>
        <begin position="165"/>
        <end position="362"/>
    </location>
</feature>
<feature type="chain" id="PRO_5028525645" description="Pectate lyase" evidence="10">
    <location>
        <begin position="29"/>
        <end position="439"/>
    </location>
</feature>
<dbReference type="GO" id="GO:0030570">
    <property type="term" value="F:pectate lyase activity"/>
    <property type="evidence" value="ECO:0007669"/>
    <property type="project" value="UniProtKB-EC"/>
</dbReference>
<dbReference type="EC" id="4.2.2.2" evidence="4 10"/>
<dbReference type="InterPro" id="IPR007524">
    <property type="entry name" value="Pec_lyase_N"/>
</dbReference>
<accession>A0A6P5FM13</accession>
<evidence type="ECO:0000256" key="1">
    <source>
        <dbReference type="ARBA" id="ARBA00000695"/>
    </source>
</evidence>
<keyword evidence="9 10" id="KW-0456">Lyase</keyword>
<keyword evidence="12" id="KW-1185">Reference proteome</keyword>
<reference evidence="12" key="1">
    <citation type="journal article" date="2015" name="Nat. Genet.">
        <title>The pineapple genome and the evolution of CAM photosynthesis.</title>
        <authorList>
            <person name="Ming R."/>
            <person name="VanBuren R."/>
            <person name="Wai C.M."/>
            <person name="Tang H."/>
            <person name="Schatz M.C."/>
            <person name="Bowers J.E."/>
            <person name="Lyons E."/>
            <person name="Wang M.L."/>
            <person name="Chen J."/>
            <person name="Biggers E."/>
            <person name="Zhang J."/>
            <person name="Huang L."/>
            <person name="Zhang L."/>
            <person name="Miao W."/>
            <person name="Zhang J."/>
            <person name="Ye Z."/>
            <person name="Miao C."/>
            <person name="Lin Z."/>
            <person name="Wang H."/>
            <person name="Zhou H."/>
            <person name="Yim W.C."/>
            <person name="Priest H.D."/>
            <person name="Zheng C."/>
            <person name="Woodhouse M."/>
            <person name="Edger P.P."/>
            <person name="Guyot R."/>
            <person name="Guo H.B."/>
            <person name="Guo H."/>
            <person name="Zheng G."/>
            <person name="Singh R."/>
            <person name="Sharma A."/>
            <person name="Min X."/>
            <person name="Zheng Y."/>
            <person name="Lee H."/>
            <person name="Gurtowski J."/>
            <person name="Sedlazeck F.J."/>
            <person name="Harkess A."/>
            <person name="McKain M.R."/>
            <person name="Liao Z."/>
            <person name="Fang J."/>
            <person name="Liu J."/>
            <person name="Zhang X."/>
            <person name="Zhang Q."/>
            <person name="Hu W."/>
            <person name="Qin Y."/>
            <person name="Wang K."/>
            <person name="Chen L.Y."/>
            <person name="Shirley N."/>
            <person name="Lin Y.R."/>
            <person name="Liu L.Y."/>
            <person name="Hernandez A.G."/>
            <person name="Wright C.L."/>
            <person name="Bulone V."/>
            <person name="Tuskan G.A."/>
            <person name="Heath K."/>
            <person name="Zee F."/>
            <person name="Moore P.H."/>
            <person name="Sunkar R."/>
            <person name="Leebens-Mack J.H."/>
            <person name="Mockler T."/>
            <person name="Bennetzen J.L."/>
            <person name="Freeling M."/>
            <person name="Sankoff D."/>
            <person name="Paterson A.H."/>
            <person name="Zhu X."/>
            <person name="Yang X."/>
            <person name="Smith J.A."/>
            <person name="Cushman J.C."/>
            <person name="Paull R.E."/>
            <person name="Yu Q."/>
        </authorList>
    </citation>
    <scope>NUCLEOTIDE SEQUENCE [LARGE SCALE GENOMIC DNA]</scope>
    <source>
        <strain evidence="12">cv. F153</strain>
    </source>
</reference>
<dbReference type="InterPro" id="IPR018082">
    <property type="entry name" value="AmbAllergen"/>
</dbReference>
<dbReference type="SUPFAM" id="SSF51126">
    <property type="entry name" value="Pectin lyase-like"/>
    <property type="match status" value="1"/>
</dbReference>
<keyword evidence="7 10" id="KW-0106">Calcium</keyword>
<evidence type="ECO:0000256" key="8">
    <source>
        <dbReference type="ARBA" id="ARBA00023180"/>
    </source>
</evidence>
<evidence type="ECO:0000256" key="4">
    <source>
        <dbReference type="ARBA" id="ARBA00012272"/>
    </source>
</evidence>
<protein>
    <recommendedName>
        <fullName evidence="4 10">Pectate lyase</fullName>
        <ecNumber evidence="4 10">4.2.2.2</ecNumber>
    </recommendedName>
</protein>
<evidence type="ECO:0000313" key="12">
    <source>
        <dbReference type="Proteomes" id="UP000515123"/>
    </source>
</evidence>
<proteinExistence type="inferred from homology"/>
<dbReference type="InterPro" id="IPR002022">
    <property type="entry name" value="Pec_lyase"/>
</dbReference>
<evidence type="ECO:0000256" key="10">
    <source>
        <dbReference type="RuleBase" id="RU361123"/>
    </source>
</evidence>
<evidence type="ECO:0000259" key="11">
    <source>
        <dbReference type="SMART" id="SM00656"/>
    </source>
</evidence>
<comment type="cofactor">
    <cofactor evidence="10">
        <name>Ca(2+)</name>
        <dbReference type="ChEBI" id="CHEBI:29108"/>
    </cofactor>
    <text evidence="10">Binds 1 Ca(2+) ion. Required for its activity.</text>
</comment>
<gene>
    <name evidence="13" type="primary">LOC109716089</name>
</gene>
<keyword evidence="8" id="KW-0325">Glycoprotein</keyword>
<keyword evidence="5 10" id="KW-0479">Metal-binding</keyword>
<evidence type="ECO:0000256" key="2">
    <source>
        <dbReference type="ARBA" id="ARBA00005220"/>
    </source>
</evidence>
<name>A0A6P5FM13_ANACO</name>
<dbReference type="Pfam" id="PF00544">
    <property type="entry name" value="Pectate_lyase_4"/>
    <property type="match status" value="1"/>
</dbReference>
<dbReference type="OrthoDB" id="1637350at2759"/>
<comment type="similarity">
    <text evidence="3 10">Belongs to the polysaccharide lyase 1 family.</text>
</comment>
<dbReference type="InterPro" id="IPR012334">
    <property type="entry name" value="Pectin_lyas_fold"/>
</dbReference>
<dbReference type="PRINTS" id="PR00807">
    <property type="entry name" value="AMBALLERGEN"/>
</dbReference>
<dbReference type="GO" id="GO:0046872">
    <property type="term" value="F:metal ion binding"/>
    <property type="evidence" value="ECO:0007669"/>
    <property type="project" value="UniProtKB-KW"/>
</dbReference>
<organism evidence="12 13">
    <name type="scientific">Ananas comosus</name>
    <name type="common">Pineapple</name>
    <name type="synonym">Ananas ananas</name>
    <dbReference type="NCBI Taxonomy" id="4615"/>
    <lineage>
        <taxon>Eukaryota</taxon>
        <taxon>Viridiplantae</taxon>
        <taxon>Streptophyta</taxon>
        <taxon>Embryophyta</taxon>
        <taxon>Tracheophyta</taxon>
        <taxon>Spermatophyta</taxon>
        <taxon>Magnoliopsida</taxon>
        <taxon>Liliopsida</taxon>
        <taxon>Poales</taxon>
        <taxon>Bromeliaceae</taxon>
        <taxon>Bromelioideae</taxon>
        <taxon>Ananas</taxon>
    </lineage>
</organism>
<dbReference type="RefSeq" id="XP_020096989.1">
    <property type="nucleotide sequence ID" value="XM_020241400.1"/>
</dbReference>
<comment type="catalytic activity">
    <reaction evidence="1 10">
        <text>Eliminative cleavage of (1-&gt;4)-alpha-D-galacturonan to give oligosaccharides with 4-deoxy-alpha-D-galact-4-enuronosyl groups at their non-reducing ends.</text>
        <dbReference type="EC" id="4.2.2.2"/>
    </reaction>
</comment>
<evidence type="ECO:0000256" key="3">
    <source>
        <dbReference type="ARBA" id="ARBA00010980"/>
    </source>
</evidence>
<dbReference type="GeneID" id="109716089"/>
<evidence type="ECO:0000256" key="6">
    <source>
        <dbReference type="ARBA" id="ARBA00022729"/>
    </source>
</evidence>
<evidence type="ECO:0000256" key="5">
    <source>
        <dbReference type="ARBA" id="ARBA00022723"/>
    </source>
</evidence>
<dbReference type="InterPro" id="IPR045032">
    <property type="entry name" value="PEL"/>
</dbReference>
<keyword evidence="6 10" id="KW-0732">Signal</keyword>
<reference evidence="13" key="2">
    <citation type="submission" date="2025-08" db="UniProtKB">
        <authorList>
            <consortium name="RefSeq"/>
        </authorList>
    </citation>
    <scope>IDENTIFICATION</scope>
    <source>
        <tissue evidence="13">Leaf</tissue>
    </source>
</reference>
<dbReference type="InterPro" id="IPR011050">
    <property type="entry name" value="Pectin_lyase_fold/virulence"/>
</dbReference>
<evidence type="ECO:0000313" key="13">
    <source>
        <dbReference type="RefSeq" id="XP_020096989.1"/>
    </source>
</evidence>
<dbReference type="AlphaFoldDB" id="A0A6P5FM13"/>
<evidence type="ECO:0000256" key="9">
    <source>
        <dbReference type="ARBA" id="ARBA00023239"/>
    </source>
</evidence>
<dbReference type="UniPathway" id="UPA00545">
    <property type="reaction ID" value="UER00824"/>
</dbReference>
<dbReference type="PANTHER" id="PTHR31683:SF208">
    <property type="entry name" value="PECTATE LYASE"/>
    <property type="match status" value="1"/>
</dbReference>